<feature type="transmembrane region" description="Helical" evidence="1">
    <location>
        <begin position="254"/>
        <end position="273"/>
    </location>
</feature>
<evidence type="ECO:0000313" key="2">
    <source>
        <dbReference type="EMBL" id="GAA4898750.1"/>
    </source>
</evidence>
<accession>A0ABP9FDN6</accession>
<feature type="transmembrane region" description="Helical" evidence="1">
    <location>
        <begin position="345"/>
        <end position="370"/>
    </location>
</feature>
<dbReference type="EMBL" id="BAABJH010000006">
    <property type="protein sequence ID" value="GAA4898750.1"/>
    <property type="molecule type" value="Genomic_DNA"/>
</dbReference>
<keyword evidence="1" id="KW-1133">Transmembrane helix</keyword>
<keyword evidence="3" id="KW-1185">Reference proteome</keyword>
<feature type="transmembrane region" description="Helical" evidence="1">
    <location>
        <begin position="312"/>
        <end position="333"/>
    </location>
</feature>
<comment type="caution">
    <text evidence="2">The sequence shown here is derived from an EMBL/GenBank/DDBJ whole genome shotgun (WGS) entry which is preliminary data.</text>
</comment>
<reference evidence="3" key="1">
    <citation type="journal article" date="2019" name="Int. J. Syst. Evol. Microbiol.">
        <title>The Global Catalogue of Microorganisms (GCM) 10K type strain sequencing project: providing services to taxonomists for standard genome sequencing and annotation.</title>
        <authorList>
            <consortium name="The Broad Institute Genomics Platform"/>
            <consortium name="The Broad Institute Genome Sequencing Center for Infectious Disease"/>
            <person name="Wu L."/>
            <person name="Ma J."/>
        </authorList>
    </citation>
    <scope>NUCLEOTIDE SEQUENCE [LARGE SCALE GENOMIC DNA]</scope>
    <source>
        <strain evidence="3">JCM 18274</strain>
    </source>
</reference>
<gene>
    <name evidence="2" type="ORF">GCM10023311_24810</name>
</gene>
<organism evidence="2 3">
    <name type="scientific">Flaviramulus aquimarinus</name>
    <dbReference type="NCBI Taxonomy" id="1170456"/>
    <lineage>
        <taxon>Bacteria</taxon>
        <taxon>Pseudomonadati</taxon>
        <taxon>Bacteroidota</taxon>
        <taxon>Flavobacteriia</taxon>
        <taxon>Flavobacteriales</taxon>
        <taxon>Flavobacteriaceae</taxon>
        <taxon>Flaviramulus</taxon>
    </lineage>
</organism>
<feature type="transmembrane region" description="Helical" evidence="1">
    <location>
        <begin position="101"/>
        <end position="121"/>
    </location>
</feature>
<evidence type="ECO:0000256" key="1">
    <source>
        <dbReference type="SAM" id="Phobius"/>
    </source>
</evidence>
<dbReference type="InterPro" id="IPR022134">
    <property type="entry name" value="DUF3667"/>
</dbReference>
<keyword evidence="1" id="KW-0812">Transmembrane</keyword>
<protein>
    <submittedName>
        <fullName evidence="2">DUF3667 domain-containing protein</fullName>
    </submittedName>
</protein>
<name>A0ABP9FDN6_9FLAO</name>
<feature type="transmembrane region" description="Helical" evidence="1">
    <location>
        <begin position="285"/>
        <end position="306"/>
    </location>
</feature>
<evidence type="ECO:0000313" key="3">
    <source>
        <dbReference type="Proteomes" id="UP001500433"/>
    </source>
</evidence>
<dbReference type="Proteomes" id="UP001500433">
    <property type="component" value="Unassembled WGS sequence"/>
</dbReference>
<keyword evidence="1" id="KW-0472">Membrane</keyword>
<sequence length="371" mass="43271">MFINKKPYFYKNQSFLMKNNLETCKNCEQQFEDGFKFCPHCGQQAKDELTVKVLFYNTISNYFSFDARFFKSFIPLLFKPGYLASKFIEGKRLLYLHPAQLYLFISVVFFFLFSFIARQSVEDFDTALQKGFESDNVVKSIDPKLIDSVALTELSKTLKDSTIIKSLNKNNLKALDSIITNATIERDSVNTFEFDYDKTKVDSLIKINAPEAEKLRAMGMEDDAGFFKRRFYSKMLKFQEHSGKGILQAFYDNIPISLFVLLPIFALILKILFFRRGAFAHHLVFSFYFYSFLFTVFSIILLANLIWKIPDFISILIALSTFFYLFLAIKNFYKQGYFISFFKTCLVSFIYLTFVVPIAVIMMAVGSFLFY</sequence>
<dbReference type="Pfam" id="PF12412">
    <property type="entry name" value="DUF3667"/>
    <property type="match status" value="1"/>
</dbReference>
<proteinExistence type="predicted"/>